<dbReference type="RefSeq" id="WP_349545923.1">
    <property type="nucleotide sequence ID" value="NZ_JAOALG010000003.1"/>
</dbReference>
<protein>
    <submittedName>
        <fullName evidence="1">Uncharacterized protein</fullName>
    </submittedName>
</protein>
<keyword evidence="1" id="KW-0614">Plasmid</keyword>
<sequence>MRYTCDFQDVIYPDNNGLPCVLRYRLVLTNRPALTAIIHVQSGDSAFENPVVSANVRDHVLNHIVDTRLRGVRIDAIRLAVTDYDGSAYSFAIEADIDDYLRRGNVFQTAPAPAGSGRIRETISVESAQLTGGRARVQTVYADAAPVDDNVATAIA</sequence>
<dbReference type="Proteomes" id="UP001469089">
    <property type="component" value="Unassembled WGS sequence"/>
</dbReference>
<keyword evidence="2" id="KW-1185">Reference proteome</keyword>
<evidence type="ECO:0000313" key="2">
    <source>
        <dbReference type="Proteomes" id="UP001469089"/>
    </source>
</evidence>
<name>A0ABV1LYG8_9BURK</name>
<dbReference type="EMBL" id="JAOALG010000003">
    <property type="protein sequence ID" value="MEQ5844324.1"/>
    <property type="molecule type" value="Genomic_DNA"/>
</dbReference>
<comment type="caution">
    <text evidence="1">The sequence shown here is derived from an EMBL/GenBank/DDBJ whole genome shotgun (WGS) entry which is preliminary data.</text>
</comment>
<evidence type="ECO:0000313" key="1">
    <source>
        <dbReference type="EMBL" id="MEQ5844324.1"/>
    </source>
</evidence>
<proteinExistence type="predicted"/>
<reference evidence="1 2" key="1">
    <citation type="journal article" date="2024" name="Chem. Sci.">
        <title>Discovery of a lagriamide polyketide by integrated genome mining, isotopic labeling, and untargeted metabolomics.</title>
        <authorList>
            <person name="Fergusson C.H."/>
            <person name="Saulog J."/>
            <person name="Paulo B.S."/>
            <person name="Wilson D.M."/>
            <person name="Liu D.Y."/>
            <person name="Morehouse N.J."/>
            <person name="Waterworth S."/>
            <person name="Barkei J."/>
            <person name="Gray C.A."/>
            <person name="Kwan J.C."/>
            <person name="Eustaquio A.S."/>
            <person name="Linington R.G."/>
        </authorList>
    </citation>
    <scope>NUCLEOTIDE SEQUENCE [LARGE SCALE GENOMIC DNA]</scope>
    <source>
        <strain evidence="1 2">RL17-338-BIF-B</strain>
    </source>
</reference>
<geneLocation type="plasmid" evidence="1">
    <name>pl1</name>
</geneLocation>
<gene>
    <name evidence="1" type="ORF">N0A02_33220</name>
</gene>
<accession>A0ABV1LYG8</accession>
<organism evidence="1 2">
    <name type="scientific">Paraburkholderia acidicola</name>
    <dbReference type="NCBI Taxonomy" id="1912599"/>
    <lineage>
        <taxon>Bacteria</taxon>
        <taxon>Pseudomonadati</taxon>
        <taxon>Pseudomonadota</taxon>
        <taxon>Betaproteobacteria</taxon>
        <taxon>Burkholderiales</taxon>
        <taxon>Burkholderiaceae</taxon>
        <taxon>Paraburkholderia</taxon>
    </lineage>
</organism>